<feature type="region of interest" description="Disordered" evidence="1">
    <location>
        <begin position="159"/>
        <end position="250"/>
    </location>
</feature>
<feature type="region of interest" description="Disordered" evidence="1">
    <location>
        <begin position="1"/>
        <end position="127"/>
    </location>
</feature>
<evidence type="ECO:0000313" key="3">
    <source>
        <dbReference type="Proteomes" id="UP000234275"/>
    </source>
</evidence>
<feature type="compositionally biased region" description="Low complexity" evidence="1">
    <location>
        <begin position="39"/>
        <end position="50"/>
    </location>
</feature>
<proteinExistence type="predicted"/>
<evidence type="ECO:0000256" key="1">
    <source>
        <dbReference type="SAM" id="MobiDB-lite"/>
    </source>
</evidence>
<feature type="compositionally biased region" description="Low complexity" evidence="1">
    <location>
        <begin position="159"/>
        <end position="184"/>
    </location>
</feature>
<dbReference type="PANTHER" id="PTHR39610:SF2">
    <property type="entry name" value="BZIP DOMAIN-CONTAINING PROTEIN"/>
    <property type="match status" value="1"/>
</dbReference>
<keyword evidence="3" id="KW-1185">Reference proteome</keyword>
<comment type="caution">
    <text evidence="2">The sequence shown here is derived from an EMBL/GenBank/DDBJ whole genome shotgun (WGS) entry which is preliminary data.</text>
</comment>
<dbReference type="PANTHER" id="PTHR39610">
    <property type="entry name" value="BZIP DOMAIN-CONTAINING PROTEIN-RELATED"/>
    <property type="match status" value="1"/>
</dbReference>
<dbReference type="EMBL" id="MSFO01000005">
    <property type="protein sequence ID" value="PLB47767.1"/>
    <property type="molecule type" value="Genomic_DNA"/>
</dbReference>
<evidence type="ECO:0000313" key="2">
    <source>
        <dbReference type="EMBL" id="PLB47767.1"/>
    </source>
</evidence>
<reference evidence="2 3" key="1">
    <citation type="submission" date="2016-12" db="EMBL/GenBank/DDBJ databases">
        <title>The genomes of Aspergillus section Nigri reveals drivers in fungal speciation.</title>
        <authorList>
            <consortium name="DOE Joint Genome Institute"/>
            <person name="Vesth T.C."/>
            <person name="Nybo J."/>
            <person name="Theobald S."/>
            <person name="Brandl J."/>
            <person name="Frisvad J.C."/>
            <person name="Nielsen K.F."/>
            <person name="Lyhne E.K."/>
            <person name="Kogle M.E."/>
            <person name="Kuo A."/>
            <person name="Riley R."/>
            <person name="Clum A."/>
            <person name="Nolan M."/>
            <person name="Lipzen A."/>
            <person name="Salamov A."/>
            <person name="Henrissat B."/>
            <person name="Wiebenga A."/>
            <person name="De Vries R.P."/>
            <person name="Grigoriev I.V."/>
            <person name="Mortensen U.H."/>
            <person name="Andersen M.R."/>
            <person name="Baker S.E."/>
        </authorList>
    </citation>
    <scope>NUCLEOTIDE SEQUENCE [LARGE SCALE GENOMIC DNA]</scope>
    <source>
        <strain evidence="2 3">IBT 23096</strain>
    </source>
</reference>
<feature type="compositionally biased region" description="Polar residues" evidence="1">
    <location>
        <begin position="8"/>
        <end position="37"/>
    </location>
</feature>
<feature type="region of interest" description="Disordered" evidence="1">
    <location>
        <begin position="280"/>
        <end position="321"/>
    </location>
</feature>
<dbReference type="Proteomes" id="UP000234275">
    <property type="component" value="Unassembled WGS sequence"/>
</dbReference>
<feature type="compositionally biased region" description="Acidic residues" evidence="1">
    <location>
        <begin position="312"/>
        <end position="321"/>
    </location>
</feature>
<sequence>MCPDINSLPPSLSTSPRQPRNIPTSSDSLPSQHSWSGISPASTATMSTSSNHNHGNHPIDIPRRPSRSGMSGPERRRSTNLNPNNGNDPAGDSIASSLSHHALRTSSPSSLGGSPIIATGDPHHQRAPSLGELHQELEQEQEAQVNRLLHMIRSQQTQLQQLQQQQSSHSTAIDDSAPALSQLPSVPPLLPAGGSRPSAQITSSLSSRRPSRPSSQAASPSLRPLVDSPRGTDGFEGITGLGESPRRGSRDEGAFYHAEAIMLSRENQILRQRIRDLERQVSEMSSTAGGTQSSAAPVNQGVVDPHSAADPESAEDSTDKT</sequence>
<dbReference type="GeneID" id="36562494"/>
<accession>A0A2I2G4G3</accession>
<gene>
    <name evidence="2" type="ORF">P170DRAFT_510522</name>
</gene>
<dbReference type="AlphaFoldDB" id="A0A2I2G4G3"/>
<dbReference type="OrthoDB" id="5407781at2759"/>
<feature type="compositionally biased region" description="Low complexity" evidence="1">
    <location>
        <begin position="203"/>
        <end position="225"/>
    </location>
</feature>
<protein>
    <submittedName>
        <fullName evidence="2">Uncharacterized protein</fullName>
    </submittedName>
</protein>
<feature type="compositionally biased region" description="Low complexity" evidence="1">
    <location>
        <begin position="285"/>
        <end position="296"/>
    </location>
</feature>
<organism evidence="2 3">
    <name type="scientific">Aspergillus steynii IBT 23096</name>
    <dbReference type="NCBI Taxonomy" id="1392250"/>
    <lineage>
        <taxon>Eukaryota</taxon>
        <taxon>Fungi</taxon>
        <taxon>Dikarya</taxon>
        <taxon>Ascomycota</taxon>
        <taxon>Pezizomycotina</taxon>
        <taxon>Eurotiomycetes</taxon>
        <taxon>Eurotiomycetidae</taxon>
        <taxon>Eurotiales</taxon>
        <taxon>Aspergillaceae</taxon>
        <taxon>Aspergillus</taxon>
        <taxon>Aspergillus subgen. Circumdati</taxon>
    </lineage>
</organism>
<dbReference type="RefSeq" id="XP_024703069.1">
    <property type="nucleotide sequence ID" value="XM_024854788.1"/>
</dbReference>
<dbReference type="VEuPathDB" id="FungiDB:P170DRAFT_510522"/>
<feature type="compositionally biased region" description="Low complexity" evidence="1">
    <location>
        <begin position="106"/>
        <end position="117"/>
    </location>
</feature>
<name>A0A2I2G4G3_9EURO</name>